<keyword evidence="1" id="KW-0472">Membrane</keyword>
<dbReference type="EMBL" id="LXEQ01000045">
    <property type="protein sequence ID" value="OAT26713.1"/>
    <property type="molecule type" value="Genomic_DNA"/>
</dbReference>
<evidence type="ECO:0000313" key="3">
    <source>
        <dbReference type="Proteomes" id="UP000078407"/>
    </source>
</evidence>
<feature type="transmembrane region" description="Helical" evidence="1">
    <location>
        <begin position="68"/>
        <end position="89"/>
    </location>
</feature>
<keyword evidence="1" id="KW-1133">Transmembrane helix</keyword>
<organism evidence="2 3">
    <name type="scientific">Buttiauxella ferragutiae ATCC 51602</name>
    <dbReference type="NCBI Taxonomy" id="1354252"/>
    <lineage>
        <taxon>Bacteria</taxon>
        <taxon>Pseudomonadati</taxon>
        <taxon>Pseudomonadota</taxon>
        <taxon>Gammaproteobacteria</taxon>
        <taxon>Enterobacterales</taxon>
        <taxon>Enterobacteriaceae</taxon>
        <taxon>Buttiauxella</taxon>
    </lineage>
</organism>
<keyword evidence="1" id="KW-0812">Transmembrane</keyword>
<sequence>MPFKPPEDEIAGYFLVAILTGLGVLSKIAHSILSGIPTSFWGAVCQIIISTFASALVLMLAVRFQWQITGTAAACGISAWSGVAVVTLFEKKLLARLGSKSMKD</sequence>
<feature type="transmembrane region" description="Helical" evidence="1">
    <location>
        <begin position="40"/>
        <end position="62"/>
    </location>
</feature>
<name>A0ABX2W7A7_9ENTR</name>
<feature type="transmembrane region" description="Helical" evidence="1">
    <location>
        <begin position="12"/>
        <end position="33"/>
    </location>
</feature>
<reference evidence="2 3" key="1">
    <citation type="submission" date="2016-04" db="EMBL/GenBank/DDBJ databases">
        <title>ATOL: Assembling a taxonomically balanced genome-scale reconstruction of the evolutionary history of the Enterobacteriaceae.</title>
        <authorList>
            <person name="Plunkett G.III."/>
            <person name="Neeno-Eckwall E.C."/>
            <person name="Glasner J.D."/>
            <person name="Perna N.T."/>
        </authorList>
    </citation>
    <scope>NUCLEOTIDE SEQUENCE [LARGE SCALE GENOMIC DNA]</scope>
    <source>
        <strain evidence="2 3">ATCC 51602</strain>
    </source>
</reference>
<gene>
    <name evidence="2" type="ORF">M976_02874</name>
</gene>
<comment type="caution">
    <text evidence="2">The sequence shown here is derived from an EMBL/GenBank/DDBJ whole genome shotgun (WGS) entry which is preliminary data.</text>
</comment>
<dbReference type="Proteomes" id="UP000078407">
    <property type="component" value="Unassembled WGS sequence"/>
</dbReference>
<evidence type="ECO:0000256" key="1">
    <source>
        <dbReference type="SAM" id="Phobius"/>
    </source>
</evidence>
<protein>
    <recommendedName>
        <fullName evidence="4">Holin</fullName>
    </recommendedName>
</protein>
<dbReference type="RefSeq" id="WP_064545964.1">
    <property type="nucleotide sequence ID" value="NZ_LXEQ01000045.1"/>
</dbReference>
<proteinExistence type="predicted"/>
<evidence type="ECO:0008006" key="4">
    <source>
        <dbReference type="Google" id="ProtNLM"/>
    </source>
</evidence>
<keyword evidence="3" id="KW-1185">Reference proteome</keyword>
<evidence type="ECO:0000313" key="2">
    <source>
        <dbReference type="EMBL" id="OAT26713.1"/>
    </source>
</evidence>
<accession>A0ABX2W7A7</accession>